<dbReference type="GO" id="GO:0043139">
    <property type="term" value="F:5'-3' DNA helicase activity"/>
    <property type="evidence" value="ECO:0007669"/>
    <property type="project" value="UniProtKB-EC"/>
</dbReference>
<protein>
    <recommendedName>
        <fullName evidence="1">ATP-dependent DNA helicase</fullName>
        <ecNumber evidence="1">5.6.2.3</ecNumber>
    </recommendedName>
</protein>
<evidence type="ECO:0000256" key="1">
    <source>
        <dbReference type="RuleBase" id="RU363044"/>
    </source>
</evidence>
<dbReference type="PANTHER" id="PTHR10492:SF57">
    <property type="entry name" value="ATP-DEPENDENT DNA HELICASE"/>
    <property type="match status" value="1"/>
</dbReference>
<dbReference type="InterPro" id="IPR025476">
    <property type="entry name" value="Helitron_helicase-like"/>
</dbReference>
<proteinExistence type="inferred from homology"/>
<keyword evidence="1" id="KW-0233">DNA recombination</keyword>
<comment type="cofactor">
    <cofactor evidence="1">
        <name>Mg(2+)</name>
        <dbReference type="ChEBI" id="CHEBI:18420"/>
    </cofactor>
</comment>
<dbReference type="Gene3D" id="3.40.50.300">
    <property type="entry name" value="P-loop containing nucleotide triphosphate hydrolases"/>
    <property type="match status" value="1"/>
</dbReference>
<accession>A0A2P4Y4J0</accession>
<keyword evidence="1 5" id="KW-0347">Helicase</keyword>
<dbReference type="GO" id="GO:0005524">
    <property type="term" value="F:ATP binding"/>
    <property type="evidence" value="ECO:0007669"/>
    <property type="project" value="UniProtKB-KW"/>
</dbReference>
<dbReference type="GO" id="GO:0006310">
    <property type="term" value="P:DNA recombination"/>
    <property type="evidence" value="ECO:0007669"/>
    <property type="project" value="UniProtKB-KW"/>
</dbReference>
<feature type="domain" description="Helitron helicase-like" evidence="4">
    <location>
        <begin position="6"/>
        <end position="199"/>
    </location>
</feature>
<organism evidence="5 6">
    <name type="scientific">Phytophthora palmivora</name>
    <dbReference type="NCBI Taxonomy" id="4796"/>
    <lineage>
        <taxon>Eukaryota</taxon>
        <taxon>Sar</taxon>
        <taxon>Stramenopiles</taxon>
        <taxon>Oomycota</taxon>
        <taxon>Peronosporomycetes</taxon>
        <taxon>Peronosporales</taxon>
        <taxon>Peronosporaceae</taxon>
        <taxon>Phytophthora</taxon>
    </lineage>
</organism>
<dbReference type="EC" id="5.6.2.3" evidence="1"/>
<feature type="non-terminal residue" evidence="5">
    <location>
        <position position="857"/>
    </location>
</feature>
<dbReference type="PANTHER" id="PTHR10492">
    <property type="match status" value="1"/>
</dbReference>
<keyword evidence="1" id="KW-0378">Hydrolase</keyword>
<keyword evidence="1" id="KW-0067">ATP-binding</keyword>
<comment type="caution">
    <text evidence="5">The sequence shown here is derived from an EMBL/GenBank/DDBJ whole genome shotgun (WGS) entry which is preliminary data.</text>
</comment>
<keyword evidence="1" id="KW-0227">DNA damage</keyword>
<dbReference type="AlphaFoldDB" id="A0A2P4Y4J0"/>
<dbReference type="GO" id="GO:0000723">
    <property type="term" value="P:telomere maintenance"/>
    <property type="evidence" value="ECO:0007669"/>
    <property type="project" value="InterPro"/>
</dbReference>
<evidence type="ECO:0000256" key="2">
    <source>
        <dbReference type="SAM" id="MobiDB-lite"/>
    </source>
</evidence>
<name>A0A2P4Y4J0_9STRA</name>
<reference evidence="5 6" key="1">
    <citation type="journal article" date="2017" name="Genome Biol. Evol.">
        <title>Phytophthora megakarya and P. palmivora, closely related causal agents of cacao black pod rot, underwent increases in genome sizes and gene numbers by different mechanisms.</title>
        <authorList>
            <person name="Ali S.S."/>
            <person name="Shao J."/>
            <person name="Lary D.J."/>
            <person name="Kronmiller B."/>
            <person name="Shen D."/>
            <person name="Strem M.D."/>
            <person name="Amoako-Attah I."/>
            <person name="Akrofi A.Y."/>
            <person name="Begoude B.A."/>
            <person name="Ten Hoopen G.M."/>
            <person name="Coulibaly K."/>
            <person name="Kebe B.I."/>
            <person name="Melnick R.L."/>
            <person name="Guiltinan M.J."/>
            <person name="Tyler B.M."/>
            <person name="Meinhardt L.W."/>
            <person name="Bailey B.A."/>
        </authorList>
    </citation>
    <scope>NUCLEOTIDE SEQUENCE [LARGE SCALE GENOMIC DNA]</scope>
    <source>
        <strain evidence="6">sbr112.9</strain>
    </source>
</reference>
<feature type="domain" description="DNA helicase Pif1-like DEAD-box helicase" evidence="3">
    <location>
        <begin position="494"/>
        <end position="711"/>
    </location>
</feature>
<dbReference type="InterPro" id="IPR027417">
    <property type="entry name" value="P-loop_NTPase"/>
</dbReference>
<dbReference type="GO" id="GO:0006281">
    <property type="term" value="P:DNA repair"/>
    <property type="evidence" value="ECO:0007669"/>
    <property type="project" value="UniProtKB-KW"/>
</dbReference>
<dbReference type="OrthoDB" id="120387at2759"/>
<keyword evidence="1" id="KW-0547">Nucleotide-binding</keyword>
<dbReference type="GO" id="GO:0016887">
    <property type="term" value="F:ATP hydrolysis activity"/>
    <property type="evidence" value="ECO:0007669"/>
    <property type="project" value="RHEA"/>
</dbReference>
<dbReference type="Pfam" id="PF14214">
    <property type="entry name" value="Helitron_like_N"/>
    <property type="match status" value="1"/>
</dbReference>
<feature type="region of interest" description="Disordered" evidence="2">
    <location>
        <begin position="81"/>
        <end position="104"/>
    </location>
</feature>
<dbReference type="Pfam" id="PF05970">
    <property type="entry name" value="PIF1"/>
    <property type="match status" value="1"/>
</dbReference>
<gene>
    <name evidence="5" type="ORF">PHPALM_10542</name>
</gene>
<dbReference type="Proteomes" id="UP000237271">
    <property type="component" value="Unassembled WGS sequence"/>
</dbReference>
<evidence type="ECO:0000259" key="3">
    <source>
        <dbReference type="Pfam" id="PF05970"/>
    </source>
</evidence>
<keyword evidence="6" id="KW-1185">Reference proteome</keyword>
<evidence type="ECO:0000259" key="4">
    <source>
        <dbReference type="Pfam" id="PF14214"/>
    </source>
</evidence>
<dbReference type="EMBL" id="NCKW01005548">
    <property type="protein sequence ID" value="POM72707.1"/>
    <property type="molecule type" value="Genomic_DNA"/>
</dbReference>
<dbReference type="InterPro" id="IPR010285">
    <property type="entry name" value="DNA_helicase_pif1-like_DEAD"/>
</dbReference>
<dbReference type="SUPFAM" id="SSF52540">
    <property type="entry name" value="P-loop containing nucleoside triphosphate hydrolases"/>
    <property type="match status" value="2"/>
</dbReference>
<evidence type="ECO:0000313" key="6">
    <source>
        <dbReference type="Proteomes" id="UP000237271"/>
    </source>
</evidence>
<evidence type="ECO:0000313" key="5">
    <source>
        <dbReference type="EMBL" id="POM72707.1"/>
    </source>
</evidence>
<sequence>MSLREYESYVLHDRTASNSLILRGGRLTQQYCVDQWAKCEQERLRFIEKNQLQYRLETLQGLTDALRNESVDVHRVAANEEVAQRGSTAARRQSRDTGVDSAEPEAENIGRKIIIPPTFTGGPRYMYQRFLDAMAIVRDTGAPNLFITMTCNPNWPEIKENLRPGEKASDRPDIVARVFMQKLKTLNKDLDEGLLGILPGFTWWSTKNVVYLTPIYLLIMRPEDKPVTAEDVDRLTSAELPDKETHPELYETAISNMLHGPCGQQNPNCPCMKNGKCSKKFPKQFAEETIMAEDKYPTYRRRRRPEGILSHKGKVWDNAKINQWVVPYNPFLSQKYDCHINVEVCATNKAVKYIYKYVYKGSDMTTITIEGEEIQANEILQYLLGRYISPVEACMRLFGFPTQGSSHAVVNLPIHLEGMMNGVVYDTFHDAALAAGYLENDQEWEECLAEAVSFKMPSALRQLLGIILVYSLPDMLLLSYEPDDLERTATLGDQMNENQKDIFDQVIEAVNHPVGGQKLFFVDGPGGTGKSFLLEQILAHVRLQRKVAIAVASSGIAATLLTGGHTAHSTFRIPLKLSEFSTCSLSWQSQKAELIRKASLIIWDEAPIMHRACSEAVDRSFRDIMKNELEPFGGKVMVFSGDHRQILPVLKDATRAETLEACFKSSPLLRHLRQARLTENMRVQTAPDPASAAELAEFSDFLLQIGEGRYPVNSDISENDICLPRDMCIVLGARADDRWDDEETKENEDMEAPPNFNLLPPTETPPDRNAKAQCQCAYVYPGVGDDNLPDEYFVERANLAPTNASVRRINDMVSERLSGETKEYLSVDSLEGVADPNMFEQEFLNSLNFSGIPPHRI</sequence>
<comment type="catalytic activity">
    <reaction evidence="1">
        <text>ATP + H2O = ADP + phosphate + H(+)</text>
        <dbReference type="Rhea" id="RHEA:13065"/>
        <dbReference type="ChEBI" id="CHEBI:15377"/>
        <dbReference type="ChEBI" id="CHEBI:15378"/>
        <dbReference type="ChEBI" id="CHEBI:30616"/>
        <dbReference type="ChEBI" id="CHEBI:43474"/>
        <dbReference type="ChEBI" id="CHEBI:456216"/>
        <dbReference type="EC" id="5.6.2.3"/>
    </reaction>
</comment>
<keyword evidence="1" id="KW-0234">DNA repair</keyword>
<comment type="similarity">
    <text evidence="1">Belongs to the helicase family.</text>
</comment>